<reference evidence="2" key="1">
    <citation type="submission" date="2019-02" db="EMBL/GenBank/DDBJ databases">
        <authorList>
            <person name="Gruber-Vodicka R. H."/>
            <person name="Seah K. B. B."/>
        </authorList>
    </citation>
    <scope>NUCLEOTIDE SEQUENCE</scope>
    <source>
        <strain evidence="2">BECK_DK161</strain>
    </source>
</reference>
<name>A0A450RYC2_9GAMM</name>
<feature type="compositionally biased region" description="Basic and acidic residues" evidence="1">
    <location>
        <begin position="72"/>
        <end position="89"/>
    </location>
</feature>
<evidence type="ECO:0000256" key="1">
    <source>
        <dbReference type="SAM" id="MobiDB-lite"/>
    </source>
</evidence>
<accession>A0A450RYC2</accession>
<gene>
    <name evidence="2" type="ORF">BECKDK2373C_GA0170839_100726</name>
</gene>
<feature type="region of interest" description="Disordered" evidence="1">
    <location>
        <begin position="72"/>
        <end position="93"/>
    </location>
</feature>
<evidence type="ECO:0000313" key="2">
    <source>
        <dbReference type="EMBL" id="VFJ44005.1"/>
    </source>
</evidence>
<dbReference type="EMBL" id="CAADEY010000007">
    <property type="protein sequence ID" value="VFJ44005.1"/>
    <property type="molecule type" value="Genomic_DNA"/>
</dbReference>
<organism evidence="2">
    <name type="scientific">Candidatus Kentrum sp. DK</name>
    <dbReference type="NCBI Taxonomy" id="2126562"/>
    <lineage>
        <taxon>Bacteria</taxon>
        <taxon>Pseudomonadati</taxon>
        <taxon>Pseudomonadota</taxon>
        <taxon>Gammaproteobacteria</taxon>
        <taxon>Candidatus Kentrum</taxon>
    </lineage>
</organism>
<proteinExistence type="predicted"/>
<protein>
    <submittedName>
        <fullName evidence="2">Uncharacterized protein</fullName>
    </submittedName>
</protein>
<dbReference type="AlphaFoldDB" id="A0A450RYC2"/>
<sequence length="261" mass="29435">MTTATMTEINRKVETLLGHHPEIGELLIRELGVADVSRFLSQFTQGSGDYTAERHQWLGDLSLDDIRRDIEDNAGKSRSSRGKEPDSSVKAESVGAACDEVDGLLKDGLLKKDQRDRAVRVAEYVLRHEISGPPDDFQRLGKRLAEAELHRLAAKIVLRGLEHFPEDLRLLSSGIAHLELIGDADTLRKARERYRRIVSETSLEQASENPEGLLRSLDNLPSNEKLDRFPLEFTKCRIDPRQEGTMEELWGNLPNIHRGPD</sequence>